<feature type="compositionally biased region" description="Low complexity" evidence="3">
    <location>
        <begin position="1"/>
        <end position="11"/>
    </location>
</feature>
<dbReference type="GO" id="GO:0005829">
    <property type="term" value="C:cytosol"/>
    <property type="evidence" value="ECO:0007669"/>
    <property type="project" value="GOC"/>
</dbReference>
<dbReference type="Gene3D" id="1.25.10.10">
    <property type="entry name" value="Leucine-rich Repeat Variant"/>
    <property type="match status" value="3"/>
</dbReference>
<feature type="compositionally biased region" description="Gly residues" evidence="3">
    <location>
        <begin position="1190"/>
        <end position="1199"/>
    </location>
</feature>
<sequence length="1963" mass="213278">MSSSSSKLLLSEEGELSKLSEEKKKVSVLQWLQNLPQTIQKTSKADLKAKQKELVGQLCSYGLQGGLSPPLRTLLSSSFVCIFNEGTTVGLMESVNKCIELLKQRDDGAITNKHTAIVCVGAIFRRHGRMAGSLFLEVVQGLLKAAKLIELRSDICQALEGIVEGLGSSSASVHKDIYKFLRSSLTDKQLIVRAPAASCILSLARQSPLYYTQDLDSLSQLCLKGFESSDYNVRCAIASLWGSLLYFSQNPPSPQAKGKVKLEDVLGLLSQGFVRGSGGFLKAGGPELLKSGLAGRDVRVGVTMTYVFFLNEMGGKWLERNLPLVSQSILDLLSHPKTTSTHIDAVYSRKCVQFIFRSMFGRLLSESTQLIAAIHLCKVITQLSVRNVPTGEGRGGGEGDEPAGVDVKSTVARQHMMICASSEISSLIKSLNTASLPLVISDTGVVGGENPAPLIEALNHMLINQSIATRLSGAQCLHYVGLALPSQLTLLLDYLLVKVKTNRGHPLGLVGYSHALAALLATAKHNELGVPLKKAEELFEFGKELVSIPNDRGNLSIASTQSGWAIIGAFLTLGVSYIKPHVRSVFTIWYQTFPHSHKELLSEMSTGTSHSWQHTLEARIGALTSIVGFLTSCGEILSPDLNKRIMLPLDSVLALISGLSSLIKTHGVQLKALSASIRRRLYQNFILLPPKAYEGCLSSLLREVVSELTLTDSSTTTTSLLRSMCHHDDCVLLGSWLEETDHQDVEEMLQPNSAAGSGALEHDSASVYLPSSESLDFNNPLPLGVSVIDASIILFGRVFPFLSSKHQLQLLNHFKEVIKQAKSFQQQAIQINVITAVLSGLKSLIASKSSFSDEALISAAYSVISGALTSSNSMLCCGAGEALGRLSQVVGDARFVGQIVQMSVEALKPSSSSSSSGSKEVPTGHILTLGCLHRYVGGMNSGPHLSLSVSTLQDIVKASGGAIIPQVWSLHALSLIADSGGPLFRNFVDSTLSLLVSLLLHVNIISVDMYRCLGNCLSALLTTLGPELQIESPSMCETRDMCLAACAVLQTHSDSVVQATAISCLQQLQLFAPKLVVMETILPRLRDSLDSPHLLLRRSAANALRQFSQQEPRLVWEELRERGSKSGEEKGLEHCVLSKLDVETDSKLRFDLKEILFSLLSVLAPYDPMKWLLLCNGVLSATSQKEGGGALMDIGGGGASEQPSKTDDQDEDMAQFTTGEEDQSGKTLIIPRWPTKVFAVECLRKIYQVCRSDPAHFDLTLAQKKKESNGGDYLVMHLSELVRTSFIAATASVDQLKLTGYQSLQDVIQLFASASDPEYPGHVLLEQYQAQIGAALRPAFTPDTAPHVTAMACQVCSEWLGSGVSRHVGDLKRVQQLLVTSLDKLQKGRSEKSLYGETVATMVSLAVLKAWAELYIKVSADGIKHLSTPEPEGGGVTEGTEDLIEPHLPILSKYWLAAVDDHAHLSLPDQFNSQLPPGTFYAAGMGSYVKSYYETNWPSILEACSLWAAKDKLKDGSNKEPSSSDSLAPPFAGMLPLATGVVPPPDERHDTFYLLMGVAIQALCNPALYDSPHTIKCCLQSLHHLLSTSLARTILTTDTQLLMEVLNVLHRVVLTSRSPDTHLISFRIGLSLTSGLKLQEREERIEEDQSCAYTLLVLSSWALLKPSSNKELVSLAVQLLPNVVQWISPTVLHTILPSILYIMLSVASNVQDTPQYVAVFYQSWKELCAYSQSSLLILQSSLKTLLMTSEDQLSSLTRLILMSILLVSVEGVCPPSSDLYEEFVEFLKNCFWNSDKEVQLKALKVCNSLFPVLGHQFIQDSAPEIVSIIQGKPNTSSPPQEVIIQAAQILENLLELTPDNKKLTMLELLVPLFVSSLSSSSSSYNSKLIHETLLQKLTAIGRRYPVPFRTVMTPELKSRLEAAIKASAAAANSAKQVKRGGQTGQTSRAQPAIALKMDFSNFK</sequence>
<reference evidence="5" key="1">
    <citation type="journal article" date="2010" name="Nature">
        <title>The Amphimedon queenslandica genome and the evolution of animal complexity.</title>
        <authorList>
            <person name="Srivastava M."/>
            <person name="Simakov O."/>
            <person name="Chapman J."/>
            <person name="Fahey B."/>
            <person name="Gauthier M.E."/>
            <person name="Mitros T."/>
            <person name="Richards G.S."/>
            <person name="Conaco C."/>
            <person name="Dacre M."/>
            <person name="Hellsten U."/>
            <person name="Larroux C."/>
            <person name="Putnam N.H."/>
            <person name="Stanke M."/>
            <person name="Adamska M."/>
            <person name="Darling A."/>
            <person name="Degnan S.M."/>
            <person name="Oakley T.H."/>
            <person name="Plachetzki D.C."/>
            <person name="Zhai Y."/>
            <person name="Adamski M."/>
            <person name="Calcino A."/>
            <person name="Cummins S.F."/>
            <person name="Goodstein D.M."/>
            <person name="Harris C."/>
            <person name="Jackson D.J."/>
            <person name="Leys S.P."/>
            <person name="Shu S."/>
            <person name="Woodcroft B.J."/>
            <person name="Vervoort M."/>
            <person name="Kosik K.S."/>
            <person name="Manning G."/>
            <person name="Degnan B.M."/>
            <person name="Rokhsar D.S."/>
        </authorList>
    </citation>
    <scope>NUCLEOTIDE SEQUENCE [LARGE SCALE GENOMIC DNA]</scope>
</reference>
<feature type="region of interest" description="Disordered" evidence="3">
    <location>
        <begin position="1"/>
        <end position="21"/>
    </location>
</feature>
<dbReference type="InterPro" id="IPR040108">
    <property type="entry name" value="Laa1/Sip1/HEATR5"/>
</dbReference>
<dbReference type="PANTHER" id="PTHR21663">
    <property type="entry name" value="HYPOTHETICAL HEAT DOMAIN-CONTAINING"/>
    <property type="match status" value="1"/>
</dbReference>
<dbReference type="KEGG" id="aqu:100632745"/>
<accession>A0A1X7V5M5</accession>
<evidence type="ECO:0000256" key="1">
    <source>
        <dbReference type="ARBA" id="ARBA00008304"/>
    </source>
</evidence>
<dbReference type="Pfam" id="PF25468">
    <property type="entry name" value="HEAT_HEATR5A"/>
    <property type="match status" value="1"/>
</dbReference>
<dbReference type="EnsemblMetazoa" id="Aqu2.1.35276_001">
    <property type="protein sequence ID" value="Aqu2.1.35276_001"/>
    <property type="gene ID" value="Aqu2.1.35276"/>
</dbReference>
<evidence type="ECO:0000256" key="2">
    <source>
        <dbReference type="ARBA" id="ARBA00022737"/>
    </source>
</evidence>
<dbReference type="InParanoid" id="A0A1X7V5M5"/>
<dbReference type="GO" id="GO:0008104">
    <property type="term" value="P:intracellular protein localization"/>
    <property type="evidence" value="ECO:0007669"/>
    <property type="project" value="TreeGrafter"/>
</dbReference>
<dbReference type="SUPFAM" id="SSF48371">
    <property type="entry name" value="ARM repeat"/>
    <property type="match status" value="2"/>
</dbReference>
<dbReference type="PANTHER" id="PTHR21663:SF0">
    <property type="entry name" value="HEAT REPEAT-CONTAINING PROTEIN 5B"/>
    <property type="match status" value="1"/>
</dbReference>
<protein>
    <submittedName>
        <fullName evidence="4">Uncharacterized protein</fullName>
    </submittedName>
</protein>
<dbReference type="GO" id="GO:0030139">
    <property type="term" value="C:endocytic vesicle"/>
    <property type="evidence" value="ECO:0007669"/>
    <property type="project" value="TreeGrafter"/>
</dbReference>
<comment type="similarity">
    <text evidence="1">Belongs to the HEATR5 family.</text>
</comment>
<name>A0A1X7V5M5_AMPQE</name>
<feature type="region of interest" description="Disordered" evidence="3">
    <location>
        <begin position="1190"/>
        <end position="1218"/>
    </location>
</feature>
<evidence type="ECO:0000313" key="4">
    <source>
        <dbReference type="EnsemblMetazoa" id="Aqu2.1.35276_001"/>
    </source>
</evidence>
<evidence type="ECO:0000256" key="3">
    <source>
        <dbReference type="SAM" id="MobiDB-lite"/>
    </source>
</evidence>
<reference evidence="4" key="2">
    <citation type="submission" date="2017-05" db="UniProtKB">
        <authorList>
            <consortium name="EnsemblMetazoa"/>
        </authorList>
    </citation>
    <scope>IDENTIFICATION</scope>
</reference>
<organism evidence="4">
    <name type="scientific">Amphimedon queenslandica</name>
    <name type="common">Sponge</name>
    <dbReference type="NCBI Taxonomy" id="400682"/>
    <lineage>
        <taxon>Eukaryota</taxon>
        <taxon>Metazoa</taxon>
        <taxon>Porifera</taxon>
        <taxon>Demospongiae</taxon>
        <taxon>Heteroscleromorpha</taxon>
        <taxon>Haplosclerida</taxon>
        <taxon>Niphatidae</taxon>
        <taxon>Amphimedon</taxon>
    </lineage>
</organism>
<dbReference type="EnsemblMetazoa" id="XM_019994997.1">
    <property type="protein sequence ID" value="XP_019850556.1"/>
    <property type="gene ID" value="LOC100632745"/>
</dbReference>
<dbReference type="eggNOG" id="KOG1822">
    <property type="taxonomic scope" value="Eukaryota"/>
</dbReference>
<keyword evidence="2" id="KW-0677">Repeat</keyword>
<gene>
    <name evidence="4" type="primary">100632745</name>
</gene>
<dbReference type="GO" id="GO:0042147">
    <property type="term" value="P:retrograde transport, endosome to Golgi"/>
    <property type="evidence" value="ECO:0007669"/>
    <property type="project" value="TreeGrafter"/>
</dbReference>
<keyword evidence="5" id="KW-1185">Reference proteome</keyword>
<dbReference type="FunCoup" id="A0A1X7V5M5">
    <property type="interactions" value="500"/>
</dbReference>
<dbReference type="STRING" id="400682.A0A1X7V5M5"/>
<dbReference type="Pfam" id="PF20210">
    <property type="entry name" value="Laa1_Sip1_HTR5"/>
    <property type="match status" value="1"/>
</dbReference>
<dbReference type="OrthoDB" id="192608at2759"/>
<evidence type="ECO:0000313" key="5">
    <source>
        <dbReference type="Proteomes" id="UP000007879"/>
    </source>
</evidence>
<proteinExistence type="inferred from homology"/>
<dbReference type="Proteomes" id="UP000007879">
    <property type="component" value="Unassembled WGS sequence"/>
</dbReference>
<dbReference type="InterPro" id="IPR011989">
    <property type="entry name" value="ARM-like"/>
</dbReference>
<dbReference type="FunFam" id="1.25.10.10:FF:000262">
    <property type="entry name" value="HEAT repeat-containing protein 5B"/>
    <property type="match status" value="1"/>
</dbReference>
<dbReference type="GO" id="GO:0016020">
    <property type="term" value="C:membrane"/>
    <property type="evidence" value="ECO:0007669"/>
    <property type="project" value="TreeGrafter"/>
</dbReference>
<dbReference type="InterPro" id="IPR016024">
    <property type="entry name" value="ARM-type_fold"/>
</dbReference>
<dbReference type="GO" id="GO:0005794">
    <property type="term" value="C:Golgi apparatus"/>
    <property type="evidence" value="ECO:0007669"/>
    <property type="project" value="TreeGrafter"/>
</dbReference>
<dbReference type="GO" id="GO:0006897">
    <property type="term" value="P:endocytosis"/>
    <property type="evidence" value="ECO:0007669"/>
    <property type="project" value="TreeGrafter"/>
</dbReference>
<dbReference type="InterPro" id="IPR046837">
    <property type="entry name" value="Laa1/Sip1/HEATR5-like_HEAT"/>
</dbReference>